<comment type="caution">
    <text evidence="1">The sequence shown here is derived from an EMBL/GenBank/DDBJ whole genome shotgun (WGS) entry which is preliminary data.</text>
</comment>
<dbReference type="OrthoDB" id="6120040at2759"/>
<evidence type="ECO:0008006" key="3">
    <source>
        <dbReference type="Google" id="ProtNLM"/>
    </source>
</evidence>
<dbReference type="Gene3D" id="3.10.100.10">
    <property type="entry name" value="Mannose-Binding Protein A, subunit A"/>
    <property type="match status" value="1"/>
</dbReference>
<dbReference type="AlphaFoldDB" id="A0A8S3R8L3"/>
<dbReference type="EMBL" id="CAJPWZ010000915">
    <property type="protein sequence ID" value="CAG2203175.1"/>
    <property type="molecule type" value="Genomic_DNA"/>
</dbReference>
<gene>
    <name evidence="1" type="ORF">MEDL_17701</name>
</gene>
<name>A0A8S3R8L3_MYTED</name>
<dbReference type="CDD" id="cd00037">
    <property type="entry name" value="CLECT"/>
    <property type="match status" value="1"/>
</dbReference>
<evidence type="ECO:0000313" key="1">
    <source>
        <dbReference type="EMBL" id="CAG2203175.1"/>
    </source>
</evidence>
<reference evidence="1" key="1">
    <citation type="submission" date="2021-03" db="EMBL/GenBank/DDBJ databases">
        <authorList>
            <person name="Bekaert M."/>
        </authorList>
    </citation>
    <scope>NUCLEOTIDE SEQUENCE</scope>
</reference>
<proteinExistence type="predicted"/>
<sequence>MESLGAVKLDNFTDIFQTEGNVGLIQTISLLQCVWSCLRNKMCLTLFFKNDTNLCILHSKTFYYKQPTESGVGWEAYQIQDLSGRCPDSFAYYRQQDLCYRIEHGTDKNVFNFDGCVAFQSELIRIDSSYRQTYVEYILDGVTRDWICIQGKNFVVRDRMTFDDGTDMVYFNWDSSQPDDDDLPIIIVMAVTYNSTMYWHDMNFPNELTCSYICEKRA</sequence>
<keyword evidence="2" id="KW-1185">Reference proteome</keyword>
<dbReference type="InterPro" id="IPR016186">
    <property type="entry name" value="C-type_lectin-like/link_sf"/>
</dbReference>
<evidence type="ECO:0000313" key="2">
    <source>
        <dbReference type="Proteomes" id="UP000683360"/>
    </source>
</evidence>
<dbReference type="Proteomes" id="UP000683360">
    <property type="component" value="Unassembled WGS sequence"/>
</dbReference>
<organism evidence="1 2">
    <name type="scientific">Mytilus edulis</name>
    <name type="common">Blue mussel</name>
    <dbReference type="NCBI Taxonomy" id="6550"/>
    <lineage>
        <taxon>Eukaryota</taxon>
        <taxon>Metazoa</taxon>
        <taxon>Spiralia</taxon>
        <taxon>Lophotrochozoa</taxon>
        <taxon>Mollusca</taxon>
        <taxon>Bivalvia</taxon>
        <taxon>Autobranchia</taxon>
        <taxon>Pteriomorphia</taxon>
        <taxon>Mytilida</taxon>
        <taxon>Mytiloidea</taxon>
        <taxon>Mytilidae</taxon>
        <taxon>Mytilinae</taxon>
        <taxon>Mytilus</taxon>
    </lineage>
</organism>
<dbReference type="SUPFAM" id="SSF56436">
    <property type="entry name" value="C-type lectin-like"/>
    <property type="match status" value="1"/>
</dbReference>
<dbReference type="InterPro" id="IPR016187">
    <property type="entry name" value="CTDL_fold"/>
</dbReference>
<accession>A0A8S3R8L3</accession>
<protein>
    <recommendedName>
        <fullName evidence="3">Apple domain-containing protein</fullName>
    </recommendedName>
</protein>